<evidence type="ECO:0000313" key="3">
    <source>
        <dbReference type="EMBL" id="KAK3596509.1"/>
    </source>
</evidence>
<feature type="region of interest" description="Disordered" evidence="2">
    <location>
        <begin position="22"/>
        <end position="57"/>
    </location>
</feature>
<dbReference type="InterPro" id="IPR013865">
    <property type="entry name" value="FAM32A"/>
</dbReference>
<evidence type="ECO:0000256" key="1">
    <source>
        <dbReference type="ARBA" id="ARBA00008948"/>
    </source>
</evidence>
<dbReference type="PANTHER" id="PTHR13282:SF6">
    <property type="entry name" value="PROTEIN FAM32A"/>
    <property type="match status" value="1"/>
</dbReference>
<reference evidence="3" key="1">
    <citation type="journal article" date="2021" name="Genome Biol. Evol.">
        <title>A High-Quality Reference Genome for a Parasitic Bivalve with Doubly Uniparental Inheritance (Bivalvia: Unionida).</title>
        <authorList>
            <person name="Smith C.H."/>
        </authorList>
    </citation>
    <scope>NUCLEOTIDE SEQUENCE</scope>
    <source>
        <strain evidence="3">CHS0354</strain>
    </source>
</reference>
<dbReference type="Pfam" id="PF08555">
    <property type="entry name" value="FAM32A"/>
    <property type="match status" value="1"/>
</dbReference>
<dbReference type="EMBL" id="JAEAOA010002273">
    <property type="protein sequence ID" value="KAK3596509.1"/>
    <property type="molecule type" value="Genomic_DNA"/>
</dbReference>
<proteinExistence type="inferred from homology"/>
<keyword evidence="4" id="KW-1185">Reference proteome</keyword>
<gene>
    <name evidence="3" type="ORF">CHS0354_039029</name>
</gene>
<evidence type="ECO:0000313" key="4">
    <source>
        <dbReference type="Proteomes" id="UP001195483"/>
    </source>
</evidence>
<evidence type="ECO:0008006" key="5">
    <source>
        <dbReference type="Google" id="ProtNLM"/>
    </source>
</evidence>
<evidence type="ECO:0000256" key="2">
    <source>
        <dbReference type="SAM" id="MobiDB-lite"/>
    </source>
</evidence>
<accession>A0AAE0SRN1</accession>
<sequence length="114" mass="13127">MSAYEQVAGGALKLKGVSDKIKKKKKKKDKERELTKVFENIRNSGNSSGEEKPSLEVDKRTKAEIAFQKAKDKKAAEQILERASKTHKERIMEFNRHLDNLTEHFDIPKVSWTK</sequence>
<name>A0AAE0SRN1_9BIVA</name>
<dbReference type="PANTHER" id="PTHR13282">
    <property type="entry name" value="PROTEIN FAM32A"/>
    <property type="match status" value="1"/>
</dbReference>
<comment type="caution">
    <text evidence="3">The sequence shown here is derived from an EMBL/GenBank/DDBJ whole genome shotgun (WGS) entry which is preliminary data.</text>
</comment>
<dbReference type="AlphaFoldDB" id="A0AAE0SRN1"/>
<reference evidence="3" key="3">
    <citation type="submission" date="2023-05" db="EMBL/GenBank/DDBJ databases">
        <authorList>
            <person name="Smith C.H."/>
        </authorList>
    </citation>
    <scope>NUCLEOTIDE SEQUENCE</scope>
    <source>
        <strain evidence="3">CHS0354</strain>
        <tissue evidence="3">Mantle</tissue>
    </source>
</reference>
<comment type="similarity">
    <text evidence="1">Belongs to the FAM32 family.</text>
</comment>
<protein>
    <recommendedName>
        <fullName evidence="5">Protein FAM32A</fullName>
    </recommendedName>
</protein>
<organism evidence="3 4">
    <name type="scientific">Potamilus streckersoni</name>
    <dbReference type="NCBI Taxonomy" id="2493646"/>
    <lineage>
        <taxon>Eukaryota</taxon>
        <taxon>Metazoa</taxon>
        <taxon>Spiralia</taxon>
        <taxon>Lophotrochozoa</taxon>
        <taxon>Mollusca</taxon>
        <taxon>Bivalvia</taxon>
        <taxon>Autobranchia</taxon>
        <taxon>Heteroconchia</taxon>
        <taxon>Palaeoheterodonta</taxon>
        <taxon>Unionida</taxon>
        <taxon>Unionoidea</taxon>
        <taxon>Unionidae</taxon>
        <taxon>Ambleminae</taxon>
        <taxon>Lampsilini</taxon>
        <taxon>Potamilus</taxon>
    </lineage>
</organism>
<dbReference type="GO" id="GO:0005730">
    <property type="term" value="C:nucleolus"/>
    <property type="evidence" value="ECO:0007669"/>
    <property type="project" value="TreeGrafter"/>
</dbReference>
<dbReference type="Proteomes" id="UP001195483">
    <property type="component" value="Unassembled WGS sequence"/>
</dbReference>
<reference evidence="3" key="2">
    <citation type="journal article" date="2021" name="Genome Biol. Evol.">
        <title>Developing a high-quality reference genome for a parasitic bivalve with doubly uniparental inheritance (Bivalvia: Unionida).</title>
        <authorList>
            <person name="Smith C.H."/>
        </authorList>
    </citation>
    <scope>NUCLEOTIDE SEQUENCE</scope>
    <source>
        <strain evidence="3">CHS0354</strain>
        <tissue evidence="3">Mantle</tissue>
    </source>
</reference>